<evidence type="ECO:0000313" key="4">
    <source>
        <dbReference type="EnsemblFungi" id="PTTG_12490-t43_1-p1"/>
    </source>
</evidence>
<dbReference type="AlphaFoldDB" id="A0A180GCV2"/>
<reference evidence="4" key="4">
    <citation type="submission" date="2025-05" db="UniProtKB">
        <authorList>
            <consortium name="EnsemblFungi"/>
        </authorList>
    </citation>
    <scope>IDENTIFICATION</scope>
    <source>
        <strain evidence="4">isolate 1-1 / race 1 (BBBD)</strain>
    </source>
</reference>
<organism evidence="3">
    <name type="scientific">Puccinia triticina (isolate 1-1 / race 1 (BBBD))</name>
    <name type="common">Brown leaf rust fungus</name>
    <dbReference type="NCBI Taxonomy" id="630390"/>
    <lineage>
        <taxon>Eukaryota</taxon>
        <taxon>Fungi</taxon>
        <taxon>Dikarya</taxon>
        <taxon>Basidiomycota</taxon>
        <taxon>Pucciniomycotina</taxon>
        <taxon>Pucciniomycetes</taxon>
        <taxon>Pucciniales</taxon>
        <taxon>Pucciniaceae</taxon>
        <taxon>Puccinia</taxon>
    </lineage>
</organism>
<reference evidence="3" key="2">
    <citation type="submission" date="2016-05" db="EMBL/GenBank/DDBJ databases">
        <title>Comparative analysis highlights variable genome content of wheat rusts and divergence of the mating loci.</title>
        <authorList>
            <person name="Cuomo C.A."/>
            <person name="Bakkeren G."/>
            <person name="Szabo L."/>
            <person name="Khalil H."/>
            <person name="Joly D."/>
            <person name="Goldberg J."/>
            <person name="Young S."/>
            <person name="Zeng Q."/>
            <person name="Fellers J."/>
        </authorList>
    </citation>
    <scope>NUCLEOTIDE SEQUENCE [LARGE SCALE GENOMIC DNA]</scope>
    <source>
        <strain evidence="3">1-1 BBBD Race 1</strain>
    </source>
</reference>
<keyword evidence="2" id="KW-0812">Transmembrane</keyword>
<accession>A0A180GCV2</accession>
<protein>
    <submittedName>
        <fullName evidence="3 4">Uncharacterized protein</fullName>
    </submittedName>
</protein>
<feature type="transmembrane region" description="Helical" evidence="2">
    <location>
        <begin position="146"/>
        <end position="167"/>
    </location>
</feature>
<dbReference type="OrthoDB" id="2506077at2759"/>
<gene>
    <name evidence="3" type="ORF">PTTG_12490</name>
</gene>
<reference evidence="4 5" key="3">
    <citation type="journal article" date="2017" name="G3 (Bethesda)">
        <title>Comparative analysis highlights variable genome content of wheat rusts and divergence of the mating loci.</title>
        <authorList>
            <person name="Cuomo C.A."/>
            <person name="Bakkeren G."/>
            <person name="Khalil H.B."/>
            <person name="Panwar V."/>
            <person name="Joly D."/>
            <person name="Linning R."/>
            <person name="Sakthikumar S."/>
            <person name="Song X."/>
            <person name="Adiconis X."/>
            <person name="Fan L."/>
            <person name="Goldberg J.M."/>
            <person name="Levin J.Z."/>
            <person name="Young S."/>
            <person name="Zeng Q."/>
            <person name="Anikster Y."/>
            <person name="Bruce M."/>
            <person name="Wang M."/>
            <person name="Yin C."/>
            <person name="McCallum B."/>
            <person name="Szabo L.J."/>
            <person name="Hulbert S."/>
            <person name="Chen X."/>
            <person name="Fellers J.P."/>
        </authorList>
    </citation>
    <scope>NUCLEOTIDE SEQUENCE</scope>
    <source>
        <strain evidence="4">isolate 1-1 / race 1 (BBBD)</strain>
        <strain evidence="5">Isolate 1-1 / race 1 (BBBD)</strain>
    </source>
</reference>
<evidence type="ECO:0000313" key="3">
    <source>
        <dbReference type="EMBL" id="OAV90359.1"/>
    </source>
</evidence>
<feature type="transmembrane region" description="Helical" evidence="2">
    <location>
        <begin position="506"/>
        <end position="526"/>
    </location>
</feature>
<keyword evidence="2" id="KW-1133">Transmembrane helix</keyword>
<evidence type="ECO:0000313" key="5">
    <source>
        <dbReference type="Proteomes" id="UP000005240"/>
    </source>
</evidence>
<keyword evidence="5" id="KW-1185">Reference proteome</keyword>
<sequence length="545" mass="61841">MCTGCKAEWRKELISRMGAVPESKLFGICFFCLPRKLPAVSTLSLAHWGHREEKVKYNRGSQYIVTNMSNLQASYTVQSIALHQFLAKLMKLDPPKPVPTILLSAAFLEPLAGVLYALSSIPAIRQQGFWLVKVEKNGMIRPNTRTLIPMFVLVYIAFSMTTIHSFQKDLKKSVLSTATVTLSLSTYPFMMCAGWTKIWNILRALPLTKYGLVTRMRQTNAGSTMTYFKPRTINLISLFFFIFPFAFAGPPIYLITLHVIEINRIYKQYNDSFLAIISGQLQPTTILNLNIDALTQVAIMRKRADAVLFLSRFISGGYCLNIIILFFMMLFGYFRILQAVQYQIRTFRQALQETIPLSLGIQSSENVSKLQVQPTPVSTNFNTSITDDISKDQRQKPLLVSKNILKLLPSFRDNPDFLEKPRSSTSSNNSLSNSKQPWEINNRAAIQSQCKALKMYQVNLIWQVLCNTTVMLVLVVMDSMILFNYLQIPTRHTLSDLNWFTITVANVTWIMTIGIPFGLVAAIVAFSSPITSLREKSEVVEECDY</sequence>
<feature type="transmembrane region" description="Helical" evidence="2">
    <location>
        <begin position="460"/>
        <end position="486"/>
    </location>
</feature>
<evidence type="ECO:0000256" key="2">
    <source>
        <dbReference type="SAM" id="Phobius"/>
    </source>
</evidence>
<keyword evidence="2" id="KW-0472">Membrane</keyword>
<proteinExistence type="predicted"/>
<feature type="region of interest" description="Disordered" evidence="1">
    <location>
        <begin position="416"/>
        <end position="435"/>
    </location>
</feature>
<dbReference type="VEuPathDB" id="FungiDB:PTTG_12490"/>
<dbReference type="Proteomes" id="UP000005240">
    <property type="component" value="Unassembled WGS sequence"/>
</dbReference>
<feature type="transmembrane region" description="Helical" evidence="2">
    <location>
        <begin position="313"/>
        <end position="334"/>
    </location>
</feature>
<reference evidence="3" key="1">
    <citation type="submission" date="2009-11" db="EMBL/GenBank/DDBJ databases">
        <authorList>
            <consortium name="The Broad Institute Genome Sequencing Platform"/>
            <person name="Ward D."/>
            <person name="Feldgarden M."/>
            <person name="Earl A."/>
            <person name="Young S.K."/>
            <person name="Zeng Q."/>
            <person name="Koehrsen M."/>
            <person name="Alvarado L."/>
            <person name="Berlin A."/>
            <person name="Bochicchio J."/>
            <person name="Borenstein D."/>
            <person name="Chapman S.B."/>
            <person name="Chen Z."/>
            <person name="Engels R."/>
            <person name="Freedman E."/>
            <person name="Gellesch M."/>
            <person name="Goldberg J."/>
            <person name="Griggs A."/>
            <person name="Gujja S."/>
            <person name="Heilman E."/>
            <person name="Heiman D."/>
            <person name="Hepburn T."/>
            <person name="Howarth C."/>
            <person name="Jen D."/>
            <person name="Larson L."/>
            <person name="Lewis B."/>
            <person name="Mehta T."/>
            <person name="Park D."/>
            <person name="Pearson M."/>
            <person name="Roberts A."/>
            <person name="Saif S."/>
            <person name="Shea T."/>
            <person name="Shenoy N."/>
            <person name="Sisk P."/>
            <person name="Stolte C."/>
            <person name="Sykes S."/>
            <person name="Thomson T."/>
            <person name="Walk T."/>
            <person name="White J."/>
            <person name="Yandava C."/>
            <person name="Izard J."/>
            <person name="Baranova O.V."/>
            <person name="Blanton J.M."/>
            <person name="Tanner A.C."/>
            <person name="Dewhirst F.E."/>
            <person name="Haas B."/>
            <person name="Nusbaum C."/>
            <person name="Birren B."/>
        </authorList>
    </citation>
    <scope>NUCLEOTIDE SEQUENCE [LARGE SCALE GENOMIC DNA]</scope>
    <source>
        <strain evidence="3">1-1 BBBD Race 1</strain>
    </source>
</reference>
<name>A0A180GCV2_PUCT1</name>
<feature type="transmembrane region" description="Helical" evidence="2">
    <location>
        <begin position="235"/>
        <end position="260"/>
    </location>
</feature>
<dbReference type="EnsemblFungi" id="PTTG_12490-t43_1">
    <property type="protein sequence ID" value="PTTG_12490-t43_1-p1"/>
    <property type="gene ID" value="PTTG_12490"/>
</dbReference>
<evidence type="ECO:0000256" key="1">
    <source>
        <dbReference type="SAM" id="MobiDB-lite"/>
    </source>
</evidence>
<feature type="transmembrane region" description="Helical" evidence="2">
    <location>
        <begin position="173"/>
        <end position="195"/>
    </location>
</feature>
<feature type="compositionally biased region" description="Low complexity" evidence="1">
    <location>
        <begin position="423"/>
        <end position="434"/>
    </location>
</feature>
<dbReference type="EMBL" id="ADAS02000103">
    <property type="protein sequence ID" value="OAV90359.1"/>
    <property type="molecule type" value="Genomic_DNA"/>
</dbReference>